<proteinExistence type="predicted"/>
<accession>A0A3D9YVY5</accession>
<evidence type="ECO:0000313" key="1">
    <source>
        <dbReference type="EMBL" id="REF86368.1"/>
    </source>
</evidence>
<dbReference type="AlphaFoldDB" id="A0A3D9YVY5"/>
<reference evidence="1 2" key="1">
    <citation type="submission" date="2018-08" db="EMBL/GenBank/DDBJ databases">
        <title>Genomic Encyclopedia of Type Strains, Phase IV (KMG-IV): sequencing the most valuable type-strain genomes for metagenomic binning, comparative biology and taxonomic classification.</title>
        <authorList>
            <person name="Goeker M."/>
        </authorList>
    </citation>
    <scope>NUCLEOTIDE SEQUENCE [LARGE SCALE GENOMIC DNA]</scope>
    <source>
        <strain evidence="1 2">BW863</strain>
    </source>
</reference>
<comment type="caution">
    <text evidence="1">The sequence shown here is derived from an EMBL/GenBank/DDBJ whole genome shotgun (WGS) entry which is preliminary data.</text>
</comment>
<sequence length="177" mass="18809">MISLIVLCPMATGPSATEGQTAEAVVRTLSAFVGAAVRGLVREAILVGPPHMKLGYIADHAGSAFFEAKTEADGIAHALAASRAAHVLIVRAGYVPETGFAEAIEDLLRFGKAENQGWLMRGSARRPIEKILTHLVRPAALLAPRRLCLNVKAPDFASLVKATRARPASQIRLRAVI</sequence>
<dbReference type="OrthoDB" id="8451135at2"/>
<name>A0A3D9YVY5_9HYPH</name>
<dbReference type="RefSeq" id="WP_115836916.1">
    <property type="nucleotide sequence ID" value="NZ_CP025086.1"/>
</dbReference>
<dbReference type="Proteomes" id="UP000256900">
    <property type="component" value="Unassembled WGS sequence"/>
</dbReference>
<gene>
    <name evidence="1" type="ORF">DES32_2420</name>
</gene>
<organism evidence="1 2">
    <name type="scientific">Methylovirgula ligni</name>
    <dbReference type="NCBI Taxonomy" id="569860"/>
    <lineage>
        <taxon>Bacteria</taxon>
        <taxon>Pseudomonadati</taxon>
        <taxon>Pseudomonadota</taxon>
        <taxon>Alphaproteobacteria</taxon>
        <taxon>Hyphomicrobiales</taxon>
        <taxon>Beijerinckiaceae</taxon>
        <taxon>Methylovirgula</taxon>
    </lineage>
</organism>
<keyword evidence="2" id="KW-1185">Reference proteome</keyword>
<evidence type="ECO:0000313" key="2">
    <source>
        <dbReference type="Proteomes" id="UP000256900"/>
    </source>
</evidence>
<protein>
    <submittedName>
        <fullName evidence="1">Uncharacterized protein</fullName>
    </submittedName>
</protein>
<dbReference type="EMBL" id="QUMO01000003">
    <property type="protein sequence ID" value="REF86368.1"/>
    <property type="molecule type" value="Genomic_DNA"/>
</dbReference>